<dbReference type="InterPro" id="IPR001096">
    <property type="entry name" value="Peptidase_C13"/>
</dbReference>
<organism evidence="2 3">
    <name type="scientific">Microvirga puerhi</name>
    <dbReference type="NCBI Taxonomy" id="2876078"/>
    <lineage>
        <taxon>Bacteria</taxon>
        <taxon>Pseudomonadati</taxon>
        <taxon>Pseudomonadota</taxon>
        <taxon>Alphaproteobacteria</taxon>
        <taxon>Hyphomicrobiales</taxon>
        <taxon>Methylobacteriaceae</taxon>
        <taxon>Microvirga</taxon>
    </lineage>
</organism>
<protein>
    <submittedName>
        <fullName evidence="2">C13 family peptidase</fullName>
    </submittedName>
</protein>
<evidence type="ECO:0000256" key="1">
    <source>
        <dbReference type="SAM" id="SignalP"/>
    </source>
</evidence>
<keyword evidence="1" id="KW-0732">Signal</keyword>
<comment type="caution">
    <text evidence="2">The sequence shown here is derived from an EMBL/GenBank/DDBJ whole genome shotgun (WGS) entry which is preliminary data.</text>
</comment>
<dbReference type="RefSeq" id="WP_224314903.1">
    <property type="nucleotide sequence ID" value="NZ_JAIRBM010000015.1"/>
</dbReference>
<sequence length="265" mass="28826">MRRFFALVFLSVTLSLGLSGSAFSQRAPRAEAFRLAAHQPGRTDVYILSFGLWGPQSVFESEAKGAARILEQQFASKGRTIVLSNTKRRSDATPAALVAAAQAAGKALDPDEDVLVLVLTSHGGPDGIGLISRRDEGVVTPDHIRRLLEETKARNRVVIVSACYSGIFAKELADARTLVITAAAADRPSFGCQDGAAWTYFGDAFFNKALRSEPRLNAAFERARQLVTTRERREGFDPSNPQMAGGSEVLERLRTRCVSLQQRAC</sequence>
<dbReference type="Pfam" id="PF01650">
    <property type="entry name" value="Peptidase_C13"/>
    <property type="match status" value="1"/>
</dbReference>
<name>A0ABS7VSV2_9HYPH</name>
<dbReference type="EMBL" id="JAIRBM010000015">
    <property type="protein sequence ID" value="MBZ6078150.1"/>
    <property type="molecule type" value="Genomic_DNA"/>
</dbReference>
<accession>A0ABS7VSV2</accession>
<evidence type="ECO:0000313" key="2">
    <source>
        <dbReference type="EMBL" id="MBZ6078150.1"/>
    </source>
</evidence>
<dbReference type="Gene3D" id="3.40.50.1460">
    <property type="match status" value="1"/>
</dbReference>
<keyword evidence="3" id="KW-1185">Reference proteome</keyword>
<dbReference type="Proteomes" id="UP000704176">
    <property type="component" value="Unassembled WGS sequence"/>
</dbReference>
<reference evidence="2 3" key="1">
    <citation type="submission" date="2021-09" db="EMBL/GenBank/DDBJ databases">
        <title>The complete genome sequence of a new microorganism.</title>
        <authorList>
            <person name="Zi Z."/>
        </authorList>
    </citation>
    <scope>NUCLEOTIDE SEQUENCE [LARGE SCALE GENOMIC DNA]</scope>
    <source>
        <strain evidence="2 3">WGZ8</strain>
    </source>
</reference>
<dbReference type="SUPFAM" id="SSF52129">
    <property type="entry name" value="Caspase-like"/>
    <property type="match status" value="1"/>
</dbReference>
<proteinExistence type="predicted"/>
<feature type="chain" id="PRO_5047291926" evidence="1">
    <location>
        <begin position="25"/>
        <end position="265"/>
    </location>
</feature>
<dbReference type="InterPro" id="IPR029030">
    <property type="entry name" value="Caspase-like_dom_sf"/>
</dbReference>
<evidence type="ECO:0000313" key="3">
    <source>
        <dbReference type="Proteomes" id="UP000704176"/>
    </source>
</evidence>
<feature type="signal peptide" evidence="1">
    <location>
        <begin position="1"/>
        <end position="24"/>
    </location>
</feature>
<gene>
    <name evidence="2" type="ORF">K9B37_17950</name>
</gene>